<protein>
    <submittedName>
        <fullName evidence="1">Uncharacterized protein</fullName>
    </submittedName>
</protein>
<keyword evidence="2" id="KW-1185">Reference proteome</keyword>
<dbReference type="AlphaFoldDB" id="A0A5B0NJ21"/>
<evidence type="ECO:0000313" key="1">
    <source>
        <dbReference type="EMBL" id="KAA1089301.1"/>
    </source>
</evidence>
<proteinExistence type="predicted"/>
<reference evidence="1 2" key="1">
    <citation type="submission" date="2019-05" db="EMBL/GenBank/DDBJ databases">
        <title>Emergence of the Ug99 lineage of the wheat stem rust pathogen through somatic hybridization.</title>
        <authorList>
            <person name="Li F."/>
            <person name="Upadhyaya N.M."/>
            <person name="Sperschneider J."/>
            <person name="Matny O."/>
            <person name="Nguyen-Phuc H."/>
            <person name="Mago R."/>
            <person name="Raley C."/>
            <person name="Miller M.E."/>
            <person name="Silverstein K.A.T."/>
            <person name="Henningsen E."/>
            <person name="Hirsch C.D."/>
            <person name="Visser B."/>
            <person name="Pretorius Z.A."/>
            <person name="Steffenson B.J."/>
            <person name="Schwessinger B."/>
            <person name="Dodds P.N."/>
            <person name="Figueroa M."/>
        </authorList>
    </citation>
    <scope>NUCLEOTIDE SEQUENCE [LARGE SCALE GENOMIC DNA]</scope>
    <source>
        <strain evidence="1">21-0</strain>
    </source>
</reference>
<sequence length="129" mass="13914">MRVLLSFQLDHSALLQGVLQGFISVQLVMSLSSEMNHNGWEEEVPLGHATEAANGVHPSGWLPIARHVSFISRHLPLIATTARSPESRHLRADPDGDGDAPEKIRLAAAASLLCSVIGSPIRDASVFNF</sequence>
<gene>
    <name evidence="1" type="ORF">PGT21_013462</name>
</gene>
<dbReference type="EMBL" id="VSWC01000093">
    <property type="protein sequence ID" value="KAA1089301.1"/>
    <property type="molecule type" value="Genomic_DNA"/>
</dbReference>
<evidence type="ECO:0000313" key="2">
    <source>
        <dbReference type="Proteomes" id="UP000324748"/>
    </source>
</evidence>
<accession>A0A5B0NJ21</accession>
<organism evidence="1 2">
    <name type="scientific">Puccinia graminis f. sp. tritici</name>
    <dbReference type="NCBI Taxonomy" id="56615"/>
    <lineage>
        <taxon>Eukaryota</taxon>
        <taxon>Fungi</taxon>
        <taxon>Dikarya</taxon>
        <taxon>Basidiomycota</taxon>
        <taxon>Pucciniomycotina</taxon>
        <taxon>Pucciniomycetes</taxon>
        <taxon>Pucciniales</taxon>
        <taxon>Pucciniaceae</taxon>
        <taxon>Puccinia</taxon>
    </lineage>
</organism>
<name>A0A5B0NJ21_PUCGR</name>
<dbReference type="Proteomes" id="UP000324748">
    <property type="component" value="Unassembled WGS sequence"/>
</dbReference>
<comment type="caution">
    <text evidence="1">The sequence shown here is derived from an EMBL/GenBank/DDBJ whole genome shotgun (WGS) entry which is preliminary data.</text>
</comment>